<dbReference type="InterPro" id="IPR004626">
    <property type="entry name" value="RarD"/>
</dbReference>
<feature type="compositionally biased region" description="Basic and acidic residues" evidence="8">
    <location>
        <begin position="305"/>
        <end position="324"/>
    </location>
</feature>
<comment type="similarity">
    <text evidence="2">Belongs to the EamA transporter family.</text>
</comment>
<keyword evidence="7 9" id="KW-0472">Membrane</keyword>
<dbReference type="RefSeq" id="WP_061135013.1">
    <property type="nucleotide sequence ID" value="NZ_FCNX02000006.1"/>
</dbReference>
<reference evidence="11" key="1">
    <citation type="submission" date="2016-01" db="EMBL/GenBank/DDBJ databases">
        <authorList>
            <person name="Peeters C."/>
        </authorList>
    </citation>
    <scope>NUCLEOTIDE SEQUENCE</scope>
    <source>
        <strain evidence="11">LMG 29320</strain>
    </source>
</reference>
<feature type="domain" description="EamA" evidence="10">
    <location>
        <begin position="168"/>
        <end position="284"/>
    </location>
</feature>
<feature type="transmembrane region" description="Helical" evidence="9">
    <location>
        <begin position="103"/>
        <end position="120"/>
    </location>
</feature>
<evidence type="ECO:0000256" key="5">
    <source>
        <dbReference type="ARBA" id="ARBA00022692"/>
    </source>
</evidence>
<keyword evidence="4" id="KW-1003">Cell membrane</keyword>
<evidence type="ECO:0000256" key="4">
    <source>
        <dbReference type="ARBA" id="ARBA00022475"/>
    </source>
</evidence>
<dbReference type="NCBIfam" id="TIGR00688">
    <property type="entry name" value="rarD"/>
    <property type="match status" value="1"/>
</dbReference>
<feature type="transmembrane region" description="Helical" evidence="9">
    <location>
        <begin position="7"/>
        <end position="26"/>
    </location>
</feature>
<dbReference type="SUPFAM" id="SSF103481">
    <property type="entry name" value="Multidrug resistance efflux transporter EmrE"/>
    <property type="match status" value="2"/>
</dbReference>
<feature type="transmembrane region" description="Helical" evidence="9">
    <location>
        <begin position="239"/>
        <end position="262"/>
    </location>
</feature>
<comment type="caution">
    <text evidence="11">The sequence shown here is derived from an EMBL/GenBank/DDBJ whole genome shotgun (WGS) entry which is preliminary data.</text>
</comment>
<feature type="transmembrane region" description="Helical" evidence="9">
    <location>
        <begin position="212"/>
        <end position="232"/>
    </location>
</feature>
<evidence type="ECO:0000313" key="12">
    <source>
        <dbReference type="Proteomes" id="UP000054903"/>
    </source>
</evidence>
<name>A0A158BHC8_9BURK</name>
<evidence type="ECO:0000256" key="2">
    <source>
        <dbReference type="ARBA" id="ARBA00007362"/>
    </source>
</evidence>
<evidence type="ECO:0000256" key="7">
    <source>
        <dbReference type="ARBA" id="ARBA00023136"/>
    </source>
</evidence>
<keyword evidence="12" id="KW-1185">Reference proteome</keyword>
<accession>A0A158BHC8</accession>
<protein>
    <submittedName>
        <fullName evidence="11">Transporter DMT superfamily protein</fullName>
    </submittedName>
</protein>
<feature type="transmembrane region" description="Helical" evidence="9">
    <location>
        <begin position="180"/>
        <end position="200"/>
    </location>
</feature>
<feature type="transmembrane region" description="Helical" evidence="9">
    <location>
        <begin position="76"/>
        <end position="97"/>
    </location>
</feature>
<evidence type="ECO:0000256" key="1">
    <source>
        <dbReference type="ARBA" id="ARBA00004651"/>
    </source>
</evidence>
<evidence type="ECO:0000256" key="3">
    <source>
        <dbReference type="ARBA" id="ARBA00022448"/>
    </source>
</evidence>
<dbReference type="AlphaFoldDB" id="A0A158BHC8"/>
<feature type="transmembrane region" description="Helical" evidence="9">
    <location>
        <begin position="274"/>
        <end position="293"/>
    </location>
</feature>
<evidence type="ECO:0000256" key="8">
    <source>
        <dbReference type="SAM" id="MobiDB-lite"/>
    </source>
</evidence>
<evidence type="ECO:0000256" key="9">
    <source>
        <dbReference type="SAM" id="Phobius"/>
    </source>
</evidence>
<dbReference type="Proteomes" id="UP000054903">
    <property type="component" value="Unassembled WGS sequence"/>
</dbReference>
<dbReference type="OrthoDB" id="3250831at2"/>
<feature type="region of interest" description="Disordered" evidence="8">
    <location>
        <begin position="297"/>
        <end position="324"/>
    </location>
</feature>
<keyword evidence="5 9" id="KW-0812">Transmembrane</keyword>
<proteinExistence type="inferred from homology"/>
<feature type="transmembrane region" description="Helical" evidence="9">
    <location>
        <begin position="38"/>
        <end position="56"/>
    </location>
</feature>
<gene>
    <name evidence="11" type="ORF">AWB77_02819</name>
</gene>
<dbReference type="EMBL" id="FCNX02000006">
    <property type="protein sequence ID" value="SAK69176.1"/>
    <property type="molecule type" value="Genomic_DNA"/>
</dbReference>
<organism evidence="11 12">
    <name type="scientific">Caballeronia fortuita</name>
    <dbReference type="NCBI Taxonomy" id="1777138"/>
    <lineage>
        <taxon>Bacteria</taxon>
        <taxon>Pseudomonadati</taxon>
        <taxon>Pseudomonadota</taxon>
        <taxon>Betaproteobacteria</taxon>
        <taxon>Burkholderiales</taxon>
        <taxon>Burkholderiaceae</taxon>
        <taxon>Caballeronia</taxon>
    </lineage>
</organism>
<feature type="transmembrane region" description="Helical" evidence="9">
    <location>
        <begin position="155"/>
        <end position="171"/>
    </location>
</feature>
<evidence type="ECO:0000313" key="11">
    <source>
        <dbReference type="EMBL" id="SAK69176.1"/>
    </source>
</evidence>
<feature type="transmembrane region" description="Helical" evidence="9">
    <location>
        <begin position="132"/>
        <end position="149"/>
    </location>
</feature>
<dbReference type="InterPro" id="IPR000620">
    <property type="entry name" value="EamA_dom"/>
</dbReference>
<evidence type="ECO:0000259" key="10">
    <source>
        <dbReference type="Pfam" id="PF00892"/>
    </source>
</evidence>
<dbReference type="InterPro" id="IPR037185">
    <property type="entry name" value="EmrE-like"/>
</dbReference>
<dbReference type="Pfam" id="PF00892">
    <property type="entry name" value="EamA"/>
    <property type="match status" value="1"/>
</dbReference>
<sequence length="324" mass="35586">MNQHELARGIALSVAASTLFALMSGYTKWLAPLDGLDIFAWRIVWTLPGALALVVARKRWPQLCALVARLAKTPRLLLLSAIEAALLGVQLWIFLWAPLHGRALEVSLGYFLLPLAMVLLGRFHYGERLDGFQWAGVAAAAIGVAHELIVTHAFAWPTLVVMLGYPPYFMLRRRLNADPLVSFAVEIMLMSPVAVVMLFMRGAVAEVASQPHLWLLLAGLGALSTIALASYLRASRHLPLALFGILGYVEPVLLVGVAVLLLGEPFSTRQLGTYVPIWIAVALTGVHSARLVMRERSRKQTMPMSEHHASAEHETVAEEIERVD</sequence>
<evidence type="ECO:0000256" key="6">
    <source>
        <dbReference type="ARBA" id="ARBA00022989"/>
    </source>
</evidence>
<keyword evidence="3" id="KW-0813">Transport</keyword>
<keyword evidence="6 9" id="KW-1133">Transmembrane helix</keyword>
<comment type="subcellular location">
    <subcellularLocation>
        <location evidence="1">Cell membrane</location>
        <topology evidence="1">Multi-pass membrane protein</topology>
    </subcellularLocation>
</comment>
<dbReference type="GO" id="GO:0005886">
    <property type="term" value="C:plasma membrane"/>
    <property type="evidence" value="ECO:0007669"/>
    <property type="project" value="UniProtKB-SubCell"/>
</dbReference>